<feature type="non-terminal residue" evidence="2">
    <location>
        <position position="1"/>
    </location>
</feature>
<proteinExistence type="predicted"/>
<accession>A0A371GKW9</accession>
<dbReference type="Gene3D" id="3.30.420.10">
    <property type="entry name" value="Ribonuclease H-like superfamily/Ribonuclease H"/>
    <property type="match status" value="1"/>
</dbReference>
<name>A0A371GKW9_MUCPR</name>
<feature type="domain" description="Integrase catalytic" evidence="1">
    <location>
        <begin position="44"/>
        <end position="145"/>
    </location>
</feature>
<keyword evidence="3" id="KW-1185">Reference proteome</keyword>
<dbReference type="SUPFAM" id="SSF53098">
    <property type="entry name" value="Ribonuclease H-like"/>
    <property type="match status" value="1"/>
</dbReference>
<dbReference type="GO" id="GO:0003676">
    <property type="term" value="F:nucleic acid binding"/>
    <property type="evidence" value="ECO:0007669"/>
    <property type="project" value="InterPro"/>
</dbReference>
<dbReference type="PANTHER" id="PTHR48475:SF2">
    <property type="entry name" value="RIBONUCLEASE H"/>
    <property type="match status" value="1"/>
</dbReference>
<dbReference type="PANTHER" id="PTHR48475">
    <property type="entry name" value="RIBONUCLEASE H"/>
    <property type="match status" value="1"/>
</dbReference>
<sequence length="145" mass="16712">MREIHEKVCRTHIGSQVLANKIARAGYYYPTLKKDCTGFVKRLPSVMVSNNDIQFTSQLVLEFYAQLGVKQKFTFIKHPQSNKQAESANKIILQGLRRRLEEAKDRWTEELPQNEEEIMTNLDLLQDVKEIAHVKEVAAKARAAQ</sequence>
<comment type="caution">
    <text evidence="2">The sequence shown here is derived from an EMBL/GenBank/DDBJ whole genome shotgun (WGS) entry which is preliminary data.</text>
</comment>
<dbReference type="GO" id="GO:0015074">
    <property type="term" value="P:DNA integration"/>
    <property type="evidence" value="ECO:0007669"/>
    <property type="project" value="InterPro"/>
</dbReference>
<protein>
    <recommendedName>
        <fullName evidence="1">Integrase catalytic domain-containing protein</fullName>
    </recommendedName>
</protein>
<organism evidence="2 3">
    <name type="scientific">Mucuna pruriens</name>
    <name type="common">Velvet bean</name>
    <name type="synonym">Dolichos pruriens</name>
    <dbReference type="NCBI Taxonomy" id="157652"/>
    <lineage>
        <taxon>Eukaryota</taxon>
        <taxon>Viridiplantae</taxon>
        <taxon>Streptophyta</taxon>
        <taxon>Embryophyta</taxon>
        <taxon>Tracheophyta</taxon>
        <taxon>Spermatophyta</taxon>
        <taxon>Magnoliopsida</taxon>
        <taxon>eudicotyledons</taxon>
        <taxon>Gunneridae</taxon>
        <taxon>Pentapetalae</taxon>
        <taxon>rosids</taxon>
        <taxon>fabids</taxon>
        <taxon>Fabales</taxon>
        <taxon>Fabaceae</taxon>
        <taxon>Papilionoideae</taxon>
        <taxon>50 kb inversion clade</taxon>
        <taxon>NPAAA clade</taxon>
        <taxon>indigoferoid/millettioid clade</taxon>
        <taxon>Phaseoleae</taxon>
        <taxon>Mucuna</taxon>
    </lineage>
</organism>
<evidence type="ECO:0000313" key="2">
    <source>
        <dbReference type="EMBL" id="RDX91191.1"/>
    </source>
</evidence>
<dbReference type="InterPro" id="IPR012337">
    <property type="entry name" value="RNaseH-like_sf"/>
</dbReference>
<dbReference type="Proteomes" id="UP000257109">
    <property type="component" value="Unassembled WGS sequence"/>
</dbReference>
<evidence type="ECO:0000259" key="1">
    <source>
        <dbReference type="PROSITE" id="PS50994"/>
    </source>
</evidence>
<dbReference type="EMBL" id="QJKJ01005183">
    <property type="protein sequence ID" value="RDX91191.1"/>
    <property type="molecule type" value="Genomic_DNA"/>
</dbReference>
<evidence type="ECO:0000313" key="3">
    <source>
        <dbReference type="Proteomes" id="UP000257109"/>
    </source>
</evidence>
<dbReference type="InterPro" id="IPR001584">
    <property type="entry name" value="Integrase_cat-core"/>
</dbReference>
<dbReference type="PROSITE" id="PS50994">
    <property type="entry name" value="INTEGRASE"/>
    <property type="match status" value="1"/>
</dbReference>
<gene>
    <name evidence="2" type="ORF">CR513_26859</name>
</gene>
<dbReference type="AlphaFoldDB" id="A0A371GKW9"/>
<dbReference type="InterPro" id="IPR036397">
    <property type="entry name" value="RNaseH_sf"/>
</dbReference>
<reference evidence="2" key="1">
    <citation type="submission" date="2018-05" db="EMBL/GenBank/DDBJ databases">
        <title>Draft genome of Mucuna pruriens seed.</title>
        <authorList>
            <person name="Nnadi N.E."/>
            <person name="Vos R."/>
            <person name="Hasami M.H."/>
            <person name="Devisetty U.K."/>
            <person name="Aguiy J.C."/>
        </authorList>
    </citation>
    <scope>NUCLEOTIDE SEQUENCE [LARGE SCALE GENOMIC DNA]</scope>
    <source>
        <strain evidence="2">JCA_2017</strain>
    </source>
</reference>
<dbReference type="OrthoDB" id="1301694at2759"/>